<gene>
    <name evidence="2" type="ORF">AC579_9286</name>
</gene>
<feature type="region of interest" description="Disordered" evidence="1">
    <location>
        <begin position="40"/>
        <end position="74"/>
    </location>
</feature>
<keyword evidence="3" id="KW-1185">Reference proteome</keyword>
<evidence type="ECO:0000313" key="3">
    <source>
        <dbReference type="Proteomes" id="UP000073492"/>
    </source>
</evidence>
<evidence type="ECO:0008006" key="4">
    <source>
        <dbReference type="Google" id="ProtNLM"/>
    </source>
</evidence>
<proteinExistence type="predicted"/>
<evidence type="ECO:0000313" key="2">
    <source>
        <dbReference type="EMBL" id="KXT00884.1"/>
    </source>
</evidence>
<evidence type="ECO:0000256" key="1">
    <source>
        <dbReference type="SAM" id="MobiDB-lite"/>
    </source>
</evidence>
<sequence>MLGEMEPLSGHPRHEYKFELIASDQFSLEDTGSMPVFQASVSRHNIHQSYTQDPPPKNHKSRSYEGASPQVDDG</sequence>
<dbReference type="EMBL" id="LFZO01000670">
    <property type="protein sequence ID" value="KXT00884.1"/>
    <property type="molecule type" value="Genomic_DNA"/>
</dbReference>
<reference evidence="2 3" key="1">
    <citation type="submission" date="2015-07" db="EMBL/GenBank/DDBJ databases">
        <title>Comparative genomics of the Sigatoka disease complex on banana suggests a link between parallel evolutionary changes in Pseudocercospora fijiensis and Pseudocercospora eumusae and increased virulence on the banana host.</title>
        <authorList>
            <person name="Chang T.-C."/>
            <person name="Salvucci A."/>
            <person name="Crous P.W."/>
            <person name="Stergiopoulos I."/>
        </authorList>
    </citation>
    <scope>NUCLEOTIDE SEQUENCE [LARGE SCALE GENOMIC DNA]</scope>
    <source>
        <strain evidence="2 3">CBS 116634</strain>
    </source>
</reference>
<feature type="compositionally biased region" description="Polar residues" evidence="1">
    <location>
        <begin position="40"/>
        <end position="52"/>
    </location>
</feature>
<protein>
    <recommendedName>
        <fullName evidence="4">Velvet domain-containing protein</fullName>
    </recommendedName>
</protein>
<name>A0A139HEH4_9PEZI</name>
<dbReference type="AlphaFoldDB" id="A0A139HEH4"/>
<organism evidence="2 3">
    <name type="scientific">Pseudocercospora musae</name>
    <dbReference type="NCBI Taxonomy" id="113226"/>
    <lineage>
        <taxon>Eukaryota</taxon>
        <taxon>Fungi</taxon>
        <taxon>Dikarya</taxon>
        <taxon>Ascomycota</taxon>
        <taxon>Pezizomycotina</taxon>
        <taxon>Dothideomycetes</taxon>
        <taxon>Dothideomycetidae</taxon>
        <taxon>Mycosphaerellales</taxon>
        <taxon>Mycosphaerellaceae</taxon>
        <taxon>Pseudocercospora</taxon>
    </lineage>
</organism>
<comment type="caution">
    <text evidence="2">The sequence shown here is derived from an EMBL/GenBank/DDBJ whole genome shotgun (WGS) entry which is preliminary data.</text>
</comment>
<accession>A0A139HEH4</accession>
<dbReference type="Proteomes" id="UP000073492">
    <property type="component" value="Unassembled WGS sequence"/>
</dbReference>